<dbReference type="InterPro" id="IPR029039">
    <property type="entry name" value="Flavoprotein-like_sf"/>
</dbReference>
<keyword evidence="4" id="KW-1185">Reference proteome</keyword>
<proteinExistence type="predicted"/>
<dbReference type="RefSeq" id="WP_250198005.1">
    <property type="nucleotide sequence ID" value="NZ_CP097636.1"/>
</dbReference>
<feature type="region of interest" description="Disordered" evidence="1">
    <location>
        <begin position="340"/>
        <end position="359"/>
    </location>
</feature>
<evidence type="ECO:0000313" key="4">
    <source>
        <dbReference type="Proteomes" id="UP001056201"/>
    </source>
</evidence>
<dbReference type="InterPro" id="IPR005025">
    <property type="entry name" value="FMN_Rdtase-like_dom"/>
</dbReference>
<dbReference type="Gene3D" id="3.40.50.360">
    <property type="match status" value="1"/>
</dbReference>
<dbReference type="EMBL" id="CP097636">
    <property type="protein sequence ID" value="URI09782.1"/>
    <property type="molecule type" value="Genomic_DNA"/>
</dbReference>
<protein>
    <submittedName>
        <fullName evidence="3">Flavodoxin family protein</fullName>
    </submittedName>
</protein>
<gene>
    <name evidence="3" type="ORF">MW290_30005</name>
</gene>
<evidence type="ECO:0000256" key="1">
    <source>
        <dbReference type="SAM" id="MobiDB-lite"/>
    </source>
</evidence>
<dbReference type="Pfam" id="PF03358">
    <property type="entry name" value="FMN_red"/>
    <property type="match status" value="1"/>
</dbReference>
<feature type="domain" description="NADPH-dependent FMN reductase-like" evidence="2">
    <location>
        <begin position="100"/>
        <end position="295"/>
    </location>
</feature>
<reference evidence="3" key="1">
    <citation type="submission" date="2022-05" db="EMBL/GenBank/DDBJ databases">
        <title>An RpoN-dependent PEP-CTERM gene is involved in floc formation of an Aquincola tertiaricarbonis strain.</title>
        <authorList>
            <person name="Qiu D."/>
            <person name="Xia M."/>
        </authorList>
    </citation>
    <scope>NUCLEOTIDE SEQUENCE</scope>
    <source>
        <strain evidence="3">RN12</strain>
    </source>
</reference>
<organism evidence="3 4">
    <name type="scientific">Aquincola tertiaricarbonis</name>
    <dbReference type="NCBI Taxonomy" id="391953"/>
    <lineage>
        <taxon>Bacteria</taxon>
        <taxon>Pseudomonadati</taxon>
        <taxon>Pseudomonadota</taxon>
        <taxon>Betaproteobacteria</taxon>
        <taxon>Burkholderiales</taxon>
        <taxon>Sphaerotilaceae</taxon>
        <taxon>Aquincola</taxon>
    </lineage>
</organism>
<evidence type="ECO:0000259" key="2">
    <source>
        <dbReference type="Pfam" id="PF03358"/>
    </source>
</evidence>
<dbReference type="SUPFAM" id="SSF52218">
    <property type="entry name" value="Flavoproteins"/>
    <property type="match status" value="1"/>
</dbReference>
<evidence type="ECO:0000313" key="3">
    <source>
        <dbReference type="EMBL" id="URI09782.1"/>
    </source>
</evidence>
<accession>A0ABY4SCE8</accession>
<dbReference type="Proteomes" id="UP001056201">
    <property type="component" value="Chromosome 2"/>
</dbReference>
<name>A0ABY4SCE8_AQUTE</name>
<sequence>MSNPSSIRKGQAPGQIDRATFHERFTRRFYDPAFAPEQEAIARLEEIAWQAFQDGRKAPITRPAGEGFRHPEYEASVEWLDTRDKLQKAERRWRDAATRPRVLLINASSRNDGTCPGEMAKTWRLTQLAREVIEAEGMEADVLDLSLVTSEYGRTIHPCKGCVGTAMPLCHWPCSCYPNHSLDQADDWMNEIYERWTLAHGVMILTPTYWYQSPSPLKLMIDRMVCADGGNPDVTSTHGKKPEEAKAIEQAGWDFPKHLAGRAYGVVVHGDVAGIEVHRRNLTDWLDWMGLVDAGTMAKLDRYIGYYEPYWNSHDTLDKDEAMQEEVRNAARAVANAVTGLRNGQLQPPDASLRPPRPK</sequence>